<keyword evidence="8" id="KW-1185">Reference proteome</keyword>
<sequence>MTSESAPAGHNADSGPAALRARVREVVAGYPHSHRAFADRIGLDATKLSKSLTGVRRFTPVELTRIAEIGQVTVNWLINGRDDAETVAAAPRRAARPPERTGGDRYQQILDAAWELIAERGFHAVRVADIAEACGVSAAAIHYHFPGRDDLLTEALRHSVRQAFDRQVAELHSIDDAHQRLLRLVELQLPESPGLRREWSIWLQVWNESALRPELRGLHGDSYTRWHDTIERTIRQGQQQGVFTEGDADELAVRLTALIDGLGIGVLTGRPERSVQRMRQVLHDFIGRDIVGEGMAGTATQAPDDHWS</sequence>
<dbReference type="GO" id="GO:0000976">
    <property type="term" value="F:transcription cis-regulatory region binding"/>
    <property type="evidence" value="ECO:0007669"/>
    <property type="project" value="TreeGrafter"/>
</dbReference>
<feature type="domain" description="HTH tetR-type" evidence="6">
    <location>
        <begin position="103"/>
        <end position="163"/>
    </location>
</feature>
<dbReference type="Pfam" id="PF13977">
    <property type="entry name" value="TetR_C_6"/>
    <property type="match status" value="1"/>
</dbReference>
<keyword evidence="2" id="KW-0805">Transcription regulation</keyword>
<feature type="DNA-binding region" description="H-T-H motif" evidence="5">
    <location>
        <begin position="126"/>
        <end position="145"/>
    </location>
</feature>
<dbReference type="InterPro" id="IPR001647">
    <property type="entry name" value="HTH_TetR"/>
</dbReference>
<dbReference type="InterPro" id="IPR036271">
    <property type="entry name" value="Tet_transcr_reg_TetR-rel_C_sf"/>
</dbReference>
<dbReference type="SUPFAM" id="SSF48498">
    <property type="entry name" value="Tetracyclin repressor-like, C-terminal domain"/>
    <property type="match status" value="1"/>
</dbReference>
<keyword evidence="3 5" id="KW-0238">DNA-binding</keyword>
<evidence type="ECO:0000313" key="7">
    <source>
        <dbReference type="EMBL" id="MBB5069771.1"/>
    </source>
</evidence>
<dbReference type="Pfam" id="PF00440">
    <property type="entry name" value="TetR_N"/>
    <property type="match status" value="1"/>
</dbReference>
<dbReference type="SUPFAM" id="SSF46689">
    <property type="entry name" value="Homeodomain-like"/>
    <property type="match status" value="1"/>
</dbReference>
<organism evidence="7 8">
    <name type="scientific">Saccharopolyspora gloriosae</name>
    <dbReference type="NCBI Taxonomy" id="455344"/>
    <lineage>
        <taxon>Bacteria</taxon>
        <taxon>Bacillati</taxon>
        <taxon>Actinomycetota</taxon>
        <taxon>Actinomycetes</taxon>
        <taxon>Pseudonocardiales</taxon>
        <taxon>Pseudonocardiaceae</taxon>
        <taxon>Saccharopolyspora</taxon>
    </lineage>
</organism>
<dbReference type="PROSITE" id="PS50977">
    <property type="entry name" value="HTH_TETR_2"/>
    <property type="match status" value="1"/>
</dbReference>
<evidence type="ECO:0000256" key="5">
    <source>
        <dbReference type="PROSITE-ProRule" id="PRU00335"/>
    </source>
</evidence>
<evidence type="ECO:0000313" key="8">
    <source>
        <dbReference type="Proteomes" id="UP000580474"/>
    </source>
</evidence>
<dbReference type="AlphaFoldDB" id="A0A840NFL6"/>
<accession>A0A840NFL6</accession>
<evidence type="ECO:0000259" key="6">
    <source>
        <dbReference type="PROSITE" id="PS50977"/>
    </source>
</evidence>
<keyword evidence="4" id="KW-0804">Transcription</keyword>
<dbReference type="PANTHER" id="PTHR30055:SF234">
    <property type="entry name" value="HTH-TYPE TRANSCRIPTIONAL REGULATOR BETI"/>
    <property type="match status" value="1"/>
</dbReference>
<dbReference type="InterPro" id="IPR009057">
    <property type="entry name" value="Homeodomain-like_sf"/>
</dbReference>
<dbReference type="SUPFAM" id="SSF47413">
    <property type="entry name" value="lambda repressor-like DNA-binding domains"/>
    <property type="match status" value="1"/>
</dbReference>
<dbReference type="PRINTS" id="PR00455">
    <property type="entry name" value="HTHTETR"/>
</dbReference>
<protein>
    <submittedName>
        <fullName evidence="7">AcrR family transcriptional regulator</fullName>
    </submittedName>
</protein>
<reference evidence="7 8" key="1">
    <citation type="submission" date="2020-08" db="EMBL/GenBank/DDBJ databases">
        <title>Sequencing the genomes of 1000 actinobacteria strains.</title>
        <authorList>
            <person name="Klenk H.-P."/>
        </authorList>
    </citation>
    <scope>NUCLEOTIDE SEQUENCE [LARGE SCALE GENOMIC DNA]</scope>
    <source>
        <strain evidence="7 8">DSM 45582</strain>
    </source>
</reference>
<evidence type="ECO:0000256" key="3">
    <source>
        <dbReference type="ARBA" id="ARBA00023125"/>
    </source>
</evidence>
<evidence type="ECO:0000256" key="2">
    <source>
        <dbReference type="ARBA" id="ARBA00023015"/>
    </source>
</evidence>
<dbReference type="InterPro" id="IPR010982">
    <property type="entry name" value="Lambda_DNA-bd_dom_sf"/>
</dbReference>
<comment type="caution">
    <text evidence="7">The sequence shown here is derived from an EMBL/GenBank/DDBJ whole genome shotgun (WGS) entry which is preliminary data.</text>
</comment>
<keyword evidence="1" id="KW-0678">Repressor</keyword>
<gene>
    <name evidence="7" type="ORF">BJ969_002859</name>
</gene>
<dbReference type="PANTHER" id="PTHR30055">
    <property type="entry name" value="HTH-TYPE TRANSCRIPTIONAL REGULATOR RUTR"/>
    <property type="match status" value="1"/>
</dbReference>
<dbReference type="Gene3D" id="1.10.357.10">
    <property type="entry name" value="Tetracycline Repressor, domain 2"/>
    <property type="match status" value="1"/>
</dbReference>
<dbReference type="EMBL" id="JACHIV010000001">
    <property type="protein sequence ID" value="MBB5069771.1"/>
    <property type="molecule type" value="Genomic_DNA"/>
</dbReference>
<dbReference type="InterPro" id="IPR039538">
    <property type="entry name" value="BetI_C"/>
</dbReference>
<name>A0A840NFL6_9PSEU</name>
<evidence type="ECO:0000256" key="1">
    <source>
        <dbReference type="ARBA" id="ARBA00022491"/>
    </source>
</evidence>
<dbReference type="Proteomes" id="UP000580474">
    <property type="component" value="Unassembled WGS sequence"/>
</dbReference>
<proteinExistence type="predicted"/>
<dbReference type="GO" id="GO:0003700">
    <property type="term" value="F:DNA-binding transcription factor activity"/>
    <property type="evidence" value="ECO:0007669"/>
    <property type="project" value="TreeGrafter"/>
</dbReference>
<evidence type="ECO:0000256" key="4">
    <source>
        <dbReference type="ARBA" id="ARBA00023163"/>
    </source>
</evidence>
<dbReference type="RefSeq" id="WP_184479410.1">
    <property type="nucleotide sequence ID" value="NZ_JACHIV010000001.1"/>
</dbReference>
<dbReference type="InterPro" id="IPR050109">
    <property type="entry name" value="HTH-type_TetR-like_transc_reg"/>
</dbReference>